<proteinExistence type="inferred from homology"/>
<comment type="catalytic activity">
    <reaction evidence="2">
        <text>9-ribosyl-trans-zeatin 5'-phosphate + H2O = trans-zeatin + D-ribose 5-phosphate</text>
        <dbReference type="Rhea" id="RHEA:48564"/>
        <dbReference type="ChEBI" id="CHEBI:15377"/>
        <dbReference type="ChEBI" id="CHEBI:16522"/>
        <dbReference type="ChEBI" id="CHEBI:78346"/>
        <dbReference type="ChEBI" id="CHEBI:87947"/>
        <dbReference type="EC" id="3.2.2.n1"/>
    </reaction>
</comment>
<evidence type="ECO:0000313" key="3">
    <source>
        <dbReference type="EMBL" id="ODQ94456.1"/>
    </source>
</evidence>
<dbReference type="InterPro" id="IPR005269">
    <property type="entry name" value="LOG"/>
</dbReference>
<dbReference type="GO" id="GO:0005829">
    <property type="term" value="C:cytosol"/>
    <property type="evidence" value="ECO:0007669"/>
    <property type="project" value="TreeGrafter"/>
</dbReference>
<comment type="similarity">
    <text evidence="1 2">Belongs to the LOG family.</text>
</comment>
<accession>A0A1E3RX05</accession>
<name>A0A1E3RX05_9MYCO</name>
<dbReference type="NCBIfam" id="TIGR00730">
    <property type="entry name" value="Rossman fold protein, TIGR00730 family"/>
    <property type="match status" value="1"/>
</dbReference>
<reference evidence="4" key="1">
    <citation type="submission" date="2016-09" db="EMBL/GenBank/DDBJ databases">
        <authorList>
            <person name="Greninger A.L."/>
            <person name="Jerome K.R."/>
            <person name="Mcnair B."/>
            <person name="Wallis C."/>
            <person name="Fang F."/>
        </authorList>
    </citation>
    <scope>NUCLEOTIDE SEQUENCE [LARGE SCALE GENOMIC DNA]</scope>
    <source>
        <strain evidence="4">M7</strain>
    </source>
</reference>
<keyword evidence="2" id="KW-0378">Hydrolase</keyword>
<protein>
    <recommendedName>
        <fullName evidence="2">Cytokinin riboside 5'-monophosphate phosphoribohydrolase</fullName>
        <ecNumber evidence="2">3.2.2.n1</ecNumber>
    </recommendedName>
</protein>
<dbReference type="AlphaFoldDB" id="A0A1E3RX05"/>
<dbReference type="RefSeq" id="WP_069404873.1">
    <property type="nucleotide sequence ID" value="NZ_MIGZ01000039.1"/>
</dbReference>
<dbReference type="Proteomes" id="UP000094243">
    <property type="component" value="Unassembled WGS sequence"/>
</dbReference>
<dbReference type="Gene3D" id="3.40.50.450">
    <property type="match status" value="1"/>
</dbReference>
<dbReference type="GO" id="GO:0102682">
    <property type="term" value="F:cytokinin riboside 5'-monophosphate phosphoribohydrolase activity"/>
    <property type="evidence" value="ECO:0007669"/>
    <property type="project" value="RHEA"/>
</dbReference>
<dbReference type="EC" id="3.2.2.n1" evidence="2"/>
<evidence type="ECO:0000256" key="2">
    <source>
        <dbReference type="RuleBase" id="RU363015"/>
    </source>
</evidence>
<evidence type="ECO:0000256" key="1">
    <source>
        <dbReference type="ARBA" id="ARBA00006763"/>
    </source>
</evidence>
<dbReference type="SUPFAM" id="SSF102405">
    <property type="entry name" value="MCP/YpsA-like"/>
    <property type="match status" value="1"/>
</dbReference>
<dbReference type="OrthoDB" id="9801098at2"/>
<sequence>MRICVFLSAADLDERYTHAAREFAELIGKGGHTLVWGGSDTGLMKVLADGVREAGGELVGVSVEFLRQFAKKDADEMVFADDLAQRKELLLARSDAVVVMVGGLGTLDEATDILERRKHGLHRKPVVLLNTEGFYDGLTVQLRRMADDGFLPAPLEDLVFVTDDSARALAHLQDAAGMRRP</sequence>
<organism evidence="3 4">
    <name type="scientific">Mycolicibacterium holsaticum</name>
    <dbReference type="NCBI Taxonomy" id="152142"/>
    <lineage>
        <taxon>Bacteria</taxon>
        <taxon>Bacillati</taxon>
        <taxon>Actinomycetota</taxon>
        <taxon>Actinomycetes</taxon>
        <taxon>Mycobacteriales</taxon>
        <taxon>Mycobacteriaceae</taxon>
        <taxon>Mycolicibacterium</taxon>
    </lineage>
</organism>
<gene>
    <name evidence="3" type="ORF">BHQ17_09035</name>
</gene>
<dbReference type="Pfam" id="PF03641">
    <property type="entry name" value="Lysine_decarbox"/>
    <property type="match status" value="1"/>
</dbReference>
<dbReference type="PANTHER" id="PTHR31223:SF70">
    <property type="entry name" value="LOG FAMILY PROTEIN YJL055W"/>
    <property type="match status" value="1"/>
</dbReference>
<dbReference type="InterPro" id="IPR031100">
    <property type="entry name" value="LOG_fam"/>
</dbReference>
<dbReference type="PANTHER" id="PTHR31223">
    <property type="entry name" value="LOG FAMILY PROTEIN YJL055W"/>
    <property type="match status" value="1"/>
</dbReference>
<evidence type="ECO:0000313" key="4">
    <source>
        <dbReference type="Proteomes" id="UP000094243"/>
    </source>
</evidence>
<keyword evidence="2" id="KW-0203">Cytokinin biosynthesis</keyword>
<keyword evidence="4" id="KW-1185">Reference proteome</keyword>
<comment type="catalytic activity">
    <reaction evidence="2">
        <text>N(6)-(dimethylallyl)adenosine 5'-phosphate + H2O = N(6)-dimethylallyladenine + D-ribose 5-phosphate</text>
        <dbReference type="Rhea" id="RHEA:48560"/>
        <dbReference type="ChEBI" id="CHEBI:15377"/>
        <dbReference type="ChEBI" id="CHEBI:17660"/>
        <dbReference type="ChEBI" id="CHEBI:57526"/>
        <dbReference type="ChEBI" id="CHEBI:78346"/>
        <dbReference type="EC" id="3.2.2.n1"/>
    </reaction>
</comment>
<comment type="caution">
    <text evidence="3">The sequence shown here is derived from an EMBL/GenBank/DDBJ whole genome shotgun (WGS) entry which is preliminary data.</text>
</comment>
<dbReference type="EMBL" id="MIGZ01000039">
    <property type="protein sequence ID" value="ODQ94456.1"/>
    <property type="molecule type" value="Genomic_DNA"/>
</dbReference>
<dbReference type="GO" id="GO:0009691">
    <property type="term" value="P:cytokinin biosynthetic process"/>
    <property type="evidence" value="ECO:0007669"/>
    <property type="project" value="UniProtKB-UniRule"/>
</dbReference>